<evidence type="ECO:0000256" key="4">
    <source>
        <dbReference type="ARBA" id="ARBA00022692"/>
    </source>
</evidence>
<feature type="transmembrane region" description="Helical" evidence="7">
    <location>
        <begin position="367"/>
        <end position="391"/>
    </location>
</feature>
<feature type="transmembrane region" description="Helical" evidence="7">
    <location>
        <begin position="240"/>
        <end position="262"/>
    </location>
</feature>
<evidence type="ECO:0000259" key="8">
    <source>
        <dbReference type="PROSITE" id="PS50850"/>
    </source>
</evidence>
<dbReference type="AlphaFoldDB" id="A0A6N7YU22"/>
<evidence type="ECO:0000256" key="6">
    <source>
        <dbReference type="ARBA" id="ARBA00023136"/>
    </source>
</evidence>
<evidence type="ECO:0000256" key="1">
    <source>
        <dbReference type="ARBA" id="ARBA00004651"/>
    </source>
</evidence>
<dbReference type="InterPro" id="IPR011701">
    <property type="entry name" value="MFS"/>
</dbReference>
<evidence type="ECO:0000313" key="9">
    <source>
        <dbReference type="EMBL" id="MTD55428.1"/>
    </source>
</evidence>
<sequence>MTHPNSPARGQLGRAVLSSFLGSLIEYYDFTLYAAAAAVVFNKVFFSSLDPVAGTVASLGTFATGYVARPVGGIVFGHFGDRLGRKRMLVLSMTMMGLSSTIIGVLPTSAQIGTWAPVLLIVMRVIQGVAVGGEWGGAVLMSTEHARSRRGLWASFTNAGAPSGLVVATLVMAVSAGATGETAFLSWGWRIPFLASVVLLAIGLVVRSRVTETPVFIEAAKSKRTGSPLLDVVRNHPRRLLLAIGIALGTYVGQTTLTTYVISYAVHVGFPRQTVLNALTVASVVAVFGIIGFSALSDRYGRRPLVLAGSVGMLIWAFLLFPLIDSKSTFQLTVAVVVGLGIVCACMSGPLAALFPELFPTRVRYTGASLGYQIAGIGGGVAPVVFASMLAGGGNTLPISIVIGAGCVLTIGCVLALRETAKSDLDEPAQVEGITART</sequence>
<keyword evidence="6 7" id="KW-0472">Membrane</keyword>
<feature type="transmembrane region" description="Helical" evidence="7">
    <location>
        <begin position="152"/>
        <end position="175"/>
    </location>
</feature>
<reference evidence="9 10" key="1">
    <citation type="submission" date="2019-11" db="EMBL/GenBank/DDBJ databases">
        <title>Draft genome of Amycolatopsis RM579.</title>
        <authorList>
            <person name="Duangmal K."/>
            <person name="Mingma R."/>
        </authorList>
    </citation>
    <scope>NUCLEOTIDE SEQUENCE [LARGE SCALE GENOMIC DNA]</scope>
    <source>
        <strain evidence="9 10">RM579</strain>
    </source>
</reference>
<comment type="caution">
    <text evidence="9">The sequence shown here is derived from an EMBL/GenBank/DDBJ whole genome shotgun (WGS) entry which is preliminary data.</text>
</comment>
<dbReference type="CDD" id="cd17369">
    <property type="entry name" value="MFS_ShiA_like"/>
    <property type="match status" value="1"/>
</dbReference>
<feature type="transmembrane region" description="Helical" evidence="7">
    <location>
        <begin position="305"/>
        <end position="324"/>
    </location>
</feature>
<dbReference type="PROSITE" id="PS50850">
    <property type="entry name" value="MFS"/>
    <property type="match status" value="1"/>
</dbReference>
<organism evidence="9 10">
    <name type="scientific">Amycolatopsis pithecellobii</name>
    <dbReference type="NCBI Taxonomy" id="664692"/>
    <lineage>
        <taxon>Bacteria</taxon>
        <taxon>Bacillati</taxon>
        <taxon>Actinomycetota</taxon>
        <taxon>Actinomycetes</taxon>
        <taxon>Pseudonocardiales</taxon>
        <taxon>Pseudonocardiaceae</taxon>
        <taxon>Amycolatopsis</taxon>
    </lineage>
</organism>
<feature type="domain" description="Major facilitator superfamily (MFS) profile" evidence="8">
    <location>
        <begin position="15"/>
        <end position="422"/>
    </location>
</feature>
<protein>
    <submittedName>
        <fullName evidence="9">MFS transporter</fullName>
    </submittedName>
</protein>
<keyword evidence="5 7" id="KW-1133">Transmembrane helix</keyword>
<dbReference type="Proteomes" id="UP000440096">
    <property type="component" value="Unassembled WGS sequence"/>
</dbReference>
<keyword evidence="2" id="KW-0813">Transport</keyword>
<dbReference type="InterPro" id="IPR036259">
    <property type="entry name" value="MFS_trans_sf"/>
</dbReference>
<feature type="transmembrane region" description="Helical" evidence="7">
    <location>
        <begin position="52"/>
        <end position="76"/>
    </location>
</feature>
<feature type="transmembrane region" description="Helical" evidence="7">
    <location>
        <begin position="27"/>
        <end position="46"/>
    </location>
</feature>
<dbReference type="PANTHER" id="PTHR43045">
    <property type="entry name" value="SHIKIMATE TRANSPORTER"/>
    <property type="match status" value="1"/>
</dbReference>
<dbReference type="GO" id="GO:0005886">
    <property type="term" value="C:plasma membrane"/>
    <property type="evidence" value="ECO:0007669"/>
    <property type="project" value="UniProtKB-SubCell"/>
</dbReference>
<dbReference type="Gene3D" id="1.20.1250.20">
    <property type="entry name" value="MFS general substrate transporter like domains"/>
    <property type="match status" value="2"/>
</dbReference>
<dbReference type="InterPro" id="IPR020846">
    <property type="entry name" value="MFS_dom"/>
</dbReference>
<gene>
    <name evidence="9" type="ORF">GKO32_15780</name>
</gene>
<keyword evidence="3" id="KW-1003">Cell membrane</keyword>
<feature type="transmembrane region" description="Helical" evidence="7">
    <location>
        <begin position="330"/>
        <end position="355"/>
    </location>
</feature>
<evidence type="ECO:0000256" key="2">
    <source>
        <dbReference type="ARBA" id="ARBA00022448"/>
    </source>
</evidence>
<dbReference type="RefSeq" id="WP_154757628.1">
    <property type="nucleotide sequence ID" value="NZ_WMBA01000022.1"/>
</dbReference>
<feature type="transmembrane region" description="Helical" evidence="7">
    <location>
        <begin position="187"/>
        <end position="206"/>
    </location>
</feature>
<accession>A0A6N7YU22</accession>
<dbReference type="SUPFAM" id="SSF103473">
    <property type="entry name" value="MFS general substrate transporter"/>
    <property type="match status" value="1"/>
</dbReference>
<feature type="transmembrane region" description="Helical" evidence="7">
    <location>
        <begin position="88"/>
        <end position="106"/>
    </location>
</feature>
<keyword evidence="10" id="KW-1185">Reference proteome</keyword>
<comment type="subcellular location">
    <subcellularLocation>
        <location evidence="1">Cell membrane</location>
        <topology evidence="1">Multi-pass membrane protein</topology>
    </subcellularLocation>
</comment>
<dbReference type="GO" id="GO:0022857">
    <property type="term" value="F:transmembrane transporter activity"/>
    <property type="evidence" value="ECO:0007669"/>
    <property type="project" value="InterPro"/>
</dbReference>
<name>A0A6N7YU22_9PSEU</name>
<dbReference type="OrthoDB" id="8953821at2"/>
<proteinExistence type="predicted"/>
<evidence type="ECO:0000313" key="10">
    <source>
        <dbReference type="Proteomes" id="UP000440096"/>
    </source>
</evidence>
<keyword evidence="4 7" id="KW-0812">Transmembrane</keyword>
<evidence type="ECO:0000256" key="5">
    <source>
        <dbReference type="ARBA" id="ARBA00022989"/>
    </source>
</evidence>
<feature type="transmembrane region" description="Helical" evidence="7">
    <location>
        <begin position="274"/>
        <end position="293"/>
    </location>
</feature>
<feature type="transmembrane region" description="Helical" evidence="7">
    <location>
        <begin position="397"/>
        <end position="417"/>
    </location>
</feature>
<evidence type="ECO:0000256" key="7">
    <source>
        <dbReference type="SAM" id="Phobius"/>
    </source>
</evidence>
<evidence type="ECO:0000256" key="3">
    <source>
        <dbReference type="ARBA" id="ARBA00022475"/>
    </source>
</evidence>
<feature type="transmembrane region" description="Helical" evidence="7">
    <location>
        <begin position="118"/>
        <end position="140"/>
    </location>
</feature>
<dbReference type="EMBL" id="WMBA01000022">
    <property type="protein sequence ID" value="MTD55428.1"/>
    <property type="molecule type" value="Genomic_DNA"/>
</dbReference>
<dbReference type="PANTHER" id="PTHR43045:SF1">
    <property type="entry name" value="SHIKIMATE TRANSPORTER"/>
    <property type="match status" value="1"/>
</dbReference>
<dbReference type="Pfam" id="PF07690">
    <property type="entry name" value="MFS_1"/>
    <property type="match status" value="1"/>
</dbReference>